<dbReference type="STRING" id="327505.A0A2H3G907"/>
<dbReference type="InterPro" id="IPR052337">
    <property type="entry name" value="SAT4-like"/>
</dbReference>
<dbReference type="AlphaFoldDB" id="A0A2H3G907"/>
<feature type="transmembrane region" description="Helical" evidence="6">
    <location>
        <begin position="154"/>
        <end position="181"/>
    </location>
</feature>
<feature type="transmembrane region" description="Helical" evidence="6">
    <location>
        <begin position="263"/>
        <end position="287"/>
    </location>
</feature>
<feature type="transmembrane region" description="Helical" evidence="6">
    <location>
        <begin position="39"/>
        <end position="64"/>
    </location>
</feature>
<proteinExistence type="inferred from homology"/>
<feature type="transmembrane region" description="Helical" evidence="6">
    <location>
        <begin position="76"/>
        <end position="98"/>
    </location>
</feature>
<evidence type="ECO:0000256" key="2">
    <source>
        <dbReference type="ARBA" id="ARBA00022692"/>
    </source>
</evidence>
<evidence type="ECO:0000313" key="9">
    <source>
        <dbReference type="Proteomes" id="UP000219602"/>
    </source>
</evidence>
<evidence type="ECO:0000313" key="8">
    <source>
        <dbReference type="EMBL" id="PCD26476.1"/>
    </source>
</evidence>
<keyword evidence="3 6" id="KW-1133">Transmembrane helix</keyword>
<name>A0A2H3G907_FUSOX</name>
<sequence length="607" mass="68221">MPALRCLFSYLFLRLREWVQHLIAIMLDESLRTVDPKGLALVLLVVSIFFLIPTGIVVILRCFVRLKYRLFGIDDGLMLIGWILHVVFSVVGVRAIYAGLGTKDEHLNAYLQVDGRKWVWIGQVFYSLSLTPIKASICVTLLRIAVTKTHRIIVWATLIFTIVTMLYHTIGTFFACMPITANWDDRTKCSLPFLMSVGYMVSLSAVVSDWICAILPIFMLYKSHMRKATKVSVSIILGLGILASLCTIIRLPYLKAFSHPEDYLYHVANIVLWSTLESGIGIIAGCLPSLRKLVSSRFHFDSSTGSSPTHITPFSGTSRAVITSQSVPAARRTHRGEVGDNWEQLDDVEGTSSQKIYVKVDLEMQSLERPETSRESHGSREDLNITVASNMLSFLRSSGPARTQNAQNNPILYEGGKSSVTFSGPGSKYIMTHRIPPTDKENGVSIIAPPFHYHIYQDEFFRVQSGIGNFYRGLDSKPFAVLSDDPDGQATASVKAGYFHRFENAAKDRDLVVDIHLTPESYENEQQFFRNFFGYLDDCKVSGSAPSIFQLLVFLHSADTPLVIPIPWEFLGRVVSRILLTTAAYWGRFVLGYKQTYPEYYDAKKTI</sequence>
<dbReference type="EMBL" id="MABQ02000009">
    <property type="protein sequence ID" value="PCD26476.1"/>
    <property type="molecule type" value="Genomic_DNA"/>
</dbReference>
<feature type="transmembrane region" description="Helical" evidence="6">
    <location>
        <begin position="193"/>
        <end position="221"/>
    </location>
</feature>
<dbReference type="PANTHER" id="PTHR33048:SF15">
    <property type="entry name" value="INTEGRAL MEMBRANE PROTEIN"/>
    <property type="match status" value="1"/>
</dbReference>
<comment type="caution">
    <text evidence="8">The sequence shown here is derived from an EMBL/GenBank/DDBJ whole genome shotgun (WGS) entry which is preliminary data.</text>
</comment>
<keyword evidence="4 6" id="KW-0472">Membrane</keyword>
<feature type="transmembrane region" description="Helical" evidence="6">
    <location>
        <begin position="233"/>
        <end position="251"/>
    </location>
</feature>
<feature type="domain" description="Rhodopsin" evidence="7">
    <location>
        <begin position="60"/>
        <end position="295"/>
    </location>
</feature>
<comment type="subcellular location">
    <subcellularLocation>
        <location evidence="1">Membrane</location>
        <topology evidence="1">Multi-pass membrane protein</topology>
    </subcellularLocation>
</comment>
<feature type="transmembrane region" description="Helical" evidence="6">
    <location>
        <begin position="118"/>
        <end position="142"/>
    </location>
</feature>
<keyword evidence="2 6" id="KW-0812">Transmembrane</keyword>
<dbReference type="InterPro" id="IPR049326">
    <property type="entry name" value="Rhodopsin_dom_fungi"/>
</dbReference>
<evidence type="ECO:0000256" key="6">
    <source>
        <dbReference type="SAM" id="Phobius"/>
    </source>
</evidence>
<dbReference type="GO" id="GO:0016020">
    <property type="term" value="C:membrane"/>
    <property type="evidence" value="ECO:0007669"/>
    <property type="project" value="UniProtKB-SubCell"/>
</dbReference>
<comment type="similarity">
    <text evidence="5">Belongs to the SAT4 family.</text>
</comment>
<gene>
    <name evidence="8" type="ORF">AU210_012901</name>
</gene>
<dbReference type="Pfam" id="PF20684">
    <property type="entry name" value="Fung_rhodopsin"/>
    <property type="match status" value="1"/>
</dbReference>
<dbReference type="PANTHER" id="PTHR33048">
    <property type="entry name" value="PTH11-LIKE INTEGRAL MEMBRANE PROTEIN (AFU_ORTHOLOGUE AFUA_5G11245)"/>
    <property type="match status" value="1"/>
</dbReference>
<reference evidence="8 9" key="1">
    <citation type="journal article" date="2016" name="Environ. Microbiol.">
        <title>Effector profiles distinguish formae speciales of Fusarium oxysporum.</title>
        <authorList>
            <person name="van Dam P."/>
            <person name="Fokkens L."/>
            <person name="Schmidt S.M."/>
            <person name="Linmans J.H."/>
            <person name="Kistler H.C."/>
            <person name="Ma L.J."/>
            <person name="Rep M."/>
        </authorList>
    </citation>
    <scope>NUCLEOTIDE SEQUENCE [LARGE SCALE GENOMIC DNA]</scope>
    <source>
        <strain evidence="8 9">Forc016</strain>
    </source>
</reference>
<evidence type="ECO:0000256" key="1">
    <source>
        <dbReference type="ARBA" id="ARBA00004141"/>
    </source>
</evidence>
<protein>
    <recommendedName>
        <fullName evidence="7">Rhodopsin domain-containing protein</fullName>
    </recommendedName>
</protein>
<evidence type="ECO:0000256" key="5">
    <source>
        <dbReference type="ARBA" id="ARBA00038359"/>
    </source>
</evidence>
<accession>A0A2H3G907</accession>
<evidence type="ECO:0000256" key="4">
    <source>
        <dbReference type="ARBA" id="ARBA00023136"/>
    </source>
</evidence>
<evidence type="ECO:0000259" key="7">
    <source>
        <dbReference type="Pfam" id="PF20684"/>
    </source>
</evidence>
<organism evidence="8 9">
    <name type="scientific">Fusarium oxysporum f. sp. radicis-cucumerinum</name>
    <dbReference type="NCBI Taxonomy" id="327505"/>
    <lineage>
        <taxon>Eukaryota</taxon>
        <taxon>Fungi</taxon>
        <taxon>Dikarya</taxon>
        <taxon>Ascomycota</taxon>
        <taxon>Pezizomycotina</taxon>
        <taxon>Sordariomycetes</taxon>
        <taxon>Hypocreomycetidae</taxon>
        <taxon>Hypocreales</taxon>
        <taxon>Nectriaceae</taxon>
        <taxon>Fusarium</taxon>
        <taxon>Fusarium oxysporum species complex</taxon>
    </lineage>
</organism>
<dbReference type="Proteomes" id="UP000219602">
    <property type="component" value="Chromosome 11"/>
</dbReference>
<evidence type="ECO:0000256" key="3">
    <source>
        <dbReference type="ARBA" id="ARBA00022989"/>
    </source>
</evidence>
<reference evidence="8 9" key="2">
    <citation type="journal article" date="2017" name="Sci. Rep.">
        <title>A mobile pathogenicity chromosome in Fusarium oxysporum for infection of multiple cucurbit species.</title>
        <authorList>
            <person name="van Dam P."/>
            <person name="Fokkens L."/>
            <person name="Ayukawa Y."/>
            <person name="van der Gragt M."/>
            <person name="Ter Horst A."/>
            <person name="Brankovics B."/>
            <person name="Houterman P.M."/>
            <person name="Arie T."/>
            <person name="Rep M."/>
        </authorList>
    </citation>
    <scope>NUCLEOTIDE SEQUENCE [LARGE SCALE GENOMIC DNA]</scope>
    <source>
        <strain evidence="8 9">Forc016</strain>
    </source>
</reference>